<dbReference type="SUPFAM" id="SSF55811">
    <property type="entry name" value="Nudix"/>
    <property type="match status" value="1"/>
</dbReference>
<dbReference type="InterPro" id="IPR020476">
    <property type="entry name" value="Nudix_hydrolase"/>
</dbReference>
<gene>
    <name evidence="3" type="ORF">UY22_C0027G0001</name>
</gene>
<evidence type="ECO:0000259" key="2">
    <source>
        <dbReference type="PROSITE" id="PS51462"/>
    </source>
</evidence>
<dbReference type="GO" id="GO:0016787">
    <property type="term" value="F:hydrolase activity"/>
    <property type="evidence" value="ECO:0007669"/>
    <property type="project" value="UniProtKB-KW"/>
</dbReference>
<evidence type="ECO:0000313" key="4">
    <source>
        <dbReference type="Proteomes" id="UP000034877"/>
    </source>
</evidence>
<dbReference type="PRINTS" id="PR00502">
    <property type="entry name" value="NUDIXFAMILY"/>
</dbReference>
<reference evidence="3 4" key="1">
    <citation type="journal article" date="2015" name="Nature">
        <title>rRNA introns, odd ribosomes, and small enigmatic genomes across a large radiation of phyla.</title>
        <authorList>
            <person name="Brown C.T."/>
            <person name="Hug L.A."/>
            <person name="Thomas B.C."/>
            <person name="Sharon I."/>
            <person name="Castelle C.J."/>
            <person name="Singh A."/>
            <person name="Wilkins M.J."/>
            <person name="Williams K.H."/>
            <person name="Banfield J.F."/>
        </authorList>
    </citation>
    <scope>NUCLEOTIDE SEQUENCE [LARGE SCALE GENOMIC DNA]</scope>
</reference>
<dbReference type="Proteomes" id="UP000034877">
    <property type="component" value="Unassembled WGS sequence"/>
</dbReference>
<organism evidence="3 4">
    <name type="scientific">Candidatus Amesbacteria bacterium GW2011_GWC1_48_10</name>
    <dbReference type="NCBI Taxonomy" id="1618365"/>
    <lineage>
        <taxon>Bacteria</taxon>
        <taxon>Candidatus Amesiibacteriota</taxon>
    </lineage>
</organism>
<keyword evidence="1 3" id="KW-0378">Hydrolase</keyword>
<dbReference type="EMBL" id="LCPE01000027">
    <property type="protein sequence ID" value="KKU92709.1"/>
    <property type="molecule type" value="Genomic_DNA"/>
</dbReference>
<evidence type="ECO:0000313" key="3">
    <source>
        <dbReference type="EMBL" id="KKU92709.1"/>
    </source>
</evidence>
<dbReference type="InterPro" id="IPR000086">
    <property type="entry name" value="NUDIX_hydrolase_dom"/>
</dbReference>
<sequence length="128" mass="14667">MARTGIRASAIIIQDGKILLIHRHKNGQEYWVFPGGGVEEGETVEQTFVREVEEETSLKIINFKLGFRIQNNPYFYCEVGSGVPHLIGEELYKNSPVDHHQPEWIDEIQIKNLNILPLEAKQQVLSKL</sequence>
<feature type="domain" description="Nudix hydrolase" evidence="2">
    <location>
        <begin position="3"/>
        <end position="128"/>
    </location>
</feature>
<dbReference type="InterPro" id="IPR015797">
    <property type="entry name" value="NUDIX_hydrolase-like_dom_sf"/>
</dbReference>
<dbReference type="PANTHER" id="PTHR43736:SF2">
    <property type="entry name" value="MUTT_NUDIX FAMILY PROTEIN"/>
    <property type="match status" value="1"/>
</dbReference>
<evidence type="ECO:0000256" key="1">
    <source>
        <dbReference type="ARBA" id="ARBA00022801"/>
    </source>
</evidence>
<comment type="caution">
    <text evidence="3">The sequence shown here is derived from an EMBL/GenBank/DDBJ whole genome shotgun (WGS) entry which is preliminary data.</text>
</comment>
<dbReference type="PANTHER" id="PTHR43736">
    <property type="entry name" value="ADP-RIBOSE PYROPHOSPHATASE"/>
    <property type="match status" value="1"/>
</dbReference>
<protein>
    <submittedName>
        <fullName evidence="3">MutT/nudix family phosphohydrolase</fullName>
    </submittedName>
</protein>
<name>A0A0G1UF57_9BACT</name>
<dbReference type="PROSITE" id="PS51462">
    <property type="entry name" value="NUDIX"/>
    <property type="match status" value="1"/>
</dbReference>
<dbReference type="Gene3D" id="3.90.79.10">
    <property type="entry name" value="Nucleoside Triphosphate Pyrophosphohydrolase"/>
    <property type="match status" value="1"/>
</dbReference>
<proteinExistence type="predicted"/>
<accession>A0A0G1UF57</accession>
<dbReference type="AlphaFoldDB" id="A0A0G1UF57"/>
<dbReference type="Pfam" id="PF00293">
    <property type="entry name" value="NUDIX"/>
    <property type="match status" value="1"/>
</dbReference>